<keyword evidence="2" id="KW-0472">Membrane</keyword>
<evidence type="ECO:0000256" key="1">
    <source>
        <dbReference type="SAM" id="MobiDB-lite"/>
    </source>
</evidence>
<feature type="compositionally biased region" description="Basic and acidic residues" evidence="1">
    <location>
        <begin position="119"/>
        <end position="129"/>
    </location>
</feature>
<sequence length="363" mass="42301">MNNTEYILLSQYNNILLYYIYYYIMSWLFRNKEDKPFVYKRRPNITRPSAMVMAYGSDDEIEHEEKNFYETKLDRQYYESIKFQIECLYAIAIYESIKSTEEKSTEKKQDSQSQPPMSTEEKSTEKKQDSQSQPPMSTEELLKKQELEYLELQKKKSTIYLNGPAFAGRAATILNTIDLYSDNPTDEFINASIHEKLLLMFYYIATKHRVYKEKIKFKNPNIFHFLAQGKMVTNRTGENSVTRDILTLSGYTVKFQAEIAVINKLLSNLTSSSEQKDDKGLSIRDFLLNDETIQEMLNAELSTADNTPIQIANRGQDHPGKTFIKNIYKSQVSTGGKSRRSIKHKTRARKSKKSNKSRKTARK</sequence>
<accession>A0A6C0HHG5</accession>
<name>A0A6C0HHG5_9ZZZZ</name>
<organism evidence="3">
    <name type="scientific">viral metagenome</name>
    <dbReference type="NCBI Taxonomy" id="1070528"/>
    <lineage>
        <taxon>unclassified sequences</taxon>
        <taxon>metagenomes</taxon>
        <taxon>organismal metagenomes</taxon>
    </lineage>
</organism>
<protein>
    <submittedName>
        <fullName evidence="3">Uncharacterized protein</fullName>
    </submittedName>
</protein>
<feature type="compositionally biased region" description="Basic residues" evidence="1">
    <location>
        <begin position="337"/>
        <end position="363"/>
    </location>
</feature>
<dbReference type="EMBL" id="MN739960">
    <property type="protein sequence ID" value="QHT80071.1"/>
    <property type="molecule type" value="Genomic_DNA"/>
</dbReference>
<feature type="region of interest" description="Disordered" evidence="1">
    <location>
        <begin position="331"/>
        <end position="363"/>
    </location>
</feature>
<keyword evidence="2" id="KW-1133">Transmembrane helix</keyword>
<feature type="transmembrane region" description="Helical" evidence="2">
    <location>
        <begin position="12"/>
        <end position="29"/>
    </location>
</feature>
<feature type="compositionally biased region" description="Basic and acidic residues" evidence="1">
    <location>
        <begin position="101"/>
        <end position="110"/>
    </location>
</feature>
<keyword evidence="2" id="KW-0812">Transmembrane</keyword>
<reference evidence="3" key="1">
    <citation type="journal article" date="2020" name="Nature">
        <title>Giant virus diversity and host interactions through global metagenomics.</title>
        <authorList>
            <person name="Schulz F."/>
            <person name="Roux S."/>
            <person name="Paez-Espino D."/>
            <person name="Jungbluth S."/>
            <person name="Walsh D.A."/>
            <person name="Denef V.J."/>
            <person name="McMahon K.D."/>
            <person name="Konstantinidis K.T."/>
            <person name="Eloe-Fadrosh E.A."/>
            <person name="Kyrpides N.C."/>
            <person name="Woyke T."/>
        </authorList>
    </citation>
    <scope>NUCLEOTIDE SEQUENCE</scope>
    <source>
        <strain evidence="3">GVMAG-M-3300023184-105</strain>
    </source>
</reference>
<proteinExistence type="predicted"/>
<evidence type="ECO:0000313" key="3">
    <source>
        <dbReference type="EMBL" id="QHT80071.1"/>
    </source>
</evidence>
<evidence type="ECO:0000256" key="2">
    <source>
        <dbReference type="SAM" id="Phobius"/>
    </source>
</evidence>
<dbReference type="AlphaFoldDB" id="A0A6C0HHG5"/>
<feature type="region of interest" description="Disordered" evidence="1">
    <location>
        <begin position="101"/>
        <end position="138"/>
    </location>
</feature>